<sequence length="149" mass="15628">MQKTLAELTARTGVEVLDHLEREVLVPVVAGLQAQGDLIVVPLAMADGIQLPAHGAWNPVPAAGIEVVRGATGANPHVLVADPGKCRWTTLVFDHTGLAIGCLDTSDVAYLLHPEHGGSGIAPGCYVIRRQRERTGAPGSWGATRMIAD</sequence>
<proteinExistence type="predicted"/>
<dbReference type="Proteomes" id="UP000503540">
    <property type="component" value="Chromosome"/>
</dbReference>
<name>A0A6G9Y6J1_9NOCA</name>
<dbReference type="EMBL" id="CP046172">
    <property type="protein sequence ID" value="QIS08697.1"/>
    <property type="molecule type" value="Genomic_DNA"/>
</dbReference>
<organism evidence="1 2">
    <name type="scientific">Nocardia arthritidis</name>
    <dbReference type="NCBI Taxonomy" id="228602"/>
    <lineage>
        <taxon>Bacteria</taxon>
        <taxon>Bacillati</taxon>
        <taxon>Actinomycetota</taxon>
        <taxon>Actinomycetes</taxon>
        <taxon>Mycobacteriales</taxon>
        <taxon>Nocardiaceae</taxon>
        <taxon>Nocardia</taxon>
    </lineage>
</organism>
<keyword evidence="2" id="KW-1185">Reference proteome</keyword>
<dbReference type="KEGG" id="nah:F5544_03915"/>
<evidence type="ECO:0000313" key="1">
    <source>
        <dbReference type="EMBL" id="QIS08697.1"/>
    </source>
</evidence>
<protein>
    <submittedName>
        <fullName evidence="1">Uncharacterized protein</fullName>
    </submittedName>
</protein>
<gene>
    <name evidence="1" type="ORF">F5544_03915</name>
</gene>
<accession>A0A6G9Y6J1</accession>
<dbReference type="RefSeq" id="WP_167471899.1">
    <property type="nucleotide sequence ID" value="NZ_CP046172.1"/>
</dbReference>
<evidence type="ECO:0000313" key="2">
    <source>
        <dbReference type="Proteomes" id="UP000503540"/>
    </source>
</evidence>
<dbReference type="AlphaFoldDB" id="A0A6G9Y6J1"/>
<reference evidence="1 2" key="1">
    <citation type="journal article" date="2019" name="ACS Chem. Biol.">
        <title>Identification and Mobilization of a Cryptic Antibiotic Biosynthesis Gene Locus from a Human-Pathogenic Nocardia Isolate.</title>
        <authorList>
            <person name="Herisse M."/>
            <person name="Ishida K."/>
            <person name="Porter J.L."/>
            <person name="Howden B."/>
            <person name="Hertweck C."/>
            <person name="Stinear T.P."/>
            <person name="Pidot S.J."/>
        </authorList>
    </citation>
    <scope>NUCLEOTIDE SEQUENCE [LARGE SCALE GENOMIC DNA]</scope>
    <source>
        <strain evidence="1 2">AUSMDU00012717</strain>
    </source>
</reference>